<dbReference type="EMBL" id="CYZF01000006">
    <property type="protein sequence ID" value="CUO72013.1"/>
    <property type="molecule type" value="Genomic_DNA"/>
</dbReference>
<dbReference type="Proteomes" id="UP000095419">
    <property type="component" value="Unassembled WGS sequence"/>
</dbReference>
<evidence type="ECO:0000313" key="1">
    <source>
        <dbReference type="EMBL" id="CUO72013.1"/>
    </source>
</evidence>
<accession>A0A174HAU8</accession>
<protein>
    <submittedName>
        <fullName evidence="1">Transposase</fullName>
    </submittedName>
</protein>
<evidence type="ECO:0000313" key="2">
    <source>
        <dbReference type="Proteomes" id="UP000095419"/>
    </source>
</evidence>
<organism evidence="1 2">
    <name type="scientific">Bacteroides uniformis</name>
    <dbReference type="NCBI Taxonomy" id="820"/>
    <lineage>
        <taxon>Bacteria</taxon>
        <taxon>Pseudomonadati</taxon>
        <taxon>Bacteroidota</taxon>
        <taxon>Bacteroidia</taxon>
        <taxon>Bacteroidales</taxon>
        <taxon>Bacteroidaceae</taxon>
        <taxon>Bacteroides</taxon>
    </lineage>
</organism>
<reference evidence="1 2" key="1">
    <citation type="submission" date="2015-09" db="EMBL/GenBank/DDBJ databases">
        <authorList>
            <consortium name="Pathogen Informatics"/>
        </authorList>
    </citation>
    <scope>NUCLEOTIDE SEQUENCE [LARGE SCALE GENOMIC DNA]</scope>
    <source>
        <strain evidence="1 2">2789STDY5608791</strain>
    </source>
</reference>
<sequence>MVKWKRRIPKNALTDAEVKMTGYLSEKKYPESFRLIRYYDEEDDREFTFLTNTTHISALNIANLYKKRWLVEYSSNG</sequence>
<dbReference type="AlphaFoldDB" id="A0A174HAU8"/>
<dbReference type="SUPFAM" id="SSF53098">
    <property type="entry name" value="Ribonuclease H-like"/>
    <property type="match status" value="1"/>
</dbReference>
<dbReference type="InterPro" id="IPR012337">
    <property type="entry name" value="RNaseH-like_sf"/>
</dbReference>
<proteinExistence type="predicted"/>
<dbReference type="PANTHER" id="PTHR33258:SF1">
    <property type="entry name" value="TRANSPOSASE INSL FOR INSERTION SEQUENCE ELEMENT IS186A-RELATED"/>
    <property type="match status" value="1"/>
</dbReference>
<name>A0A174HAU8_BACUN</name>
<gene>
    <name evidence="1" type="ORF">ERS417307_02270</name>
</gene>
<dbReference type="PANTHER" id="PTHR33258">
    <property type="entry name" value="TRANSPOSASE INSL FOR INSERTION SEQUENCE ELEMENT IS186A-RELATED"/>
    <property type="match status" value="1"/>
</dbReference>